<keyword evidence="3 12" id="KW-0813">Transport</keyword>
<dbReference type="InterPro" id="IPR001873">
    <property type="entry name" value="ENaC"/>
</dbReference>
<comment type="caution">
    <text evidence="14">The sequence shown here is derived from an EMBL/GenBank/DDBJ whole genome shotgun (WGS) entry which is preliminary data.</text>
</comment>
<evidence type="ECO:0000256" key="1">
    <source>
        <dbReference type="ARBA" id="ARBA00004141"/>
    </source>
</evidence>
<keyword evidence="11 12" id="KW-0407">Ion channel</keyword>
<keyword evidence="4 12" id="KW-0894">Sodium channel</keyword>
<feature type="transmembrane region" description="Helical" evidence="13">
    <location>
        <begin position="48"/>
        <end position="69"/>
    </location>
</feature>
<evidence type="ECO:0000256" key="6">
    <source>
        <dbReference type="ARBA" id="ARBA00022989"/>
    </source>
</evidence>
<evidence type="ECO:0000256" key="9">
    <source>
        <dbReference type="ARBA" id="ARBA00023136"/>
    </source>
</evidence>
<keyword evidence="15" id="KW-1185">Reference proteome</keyword>
<keyword evidence="10 12" id="KW-0739">Sodium transport</keyword>
<evidence type="ECO:0000256" key="13">
    <source>
        <dbReference type="SAM" id="Phobius"/>
    </source>
</evidence>
<evidence type="ECO:0000313" key="14">
    <source>
        <dbReference type="EMBL" id="KAL3268373.1"/>
    </source>
</evidence>
<dbReference type="Proteomes" id="UP001516400">
    <property type="component" value="Unassembled WGS sequence"/>
</dbReference>
<keyword evidence="8 12" id="KW-0406">Ion transport</keyword>
<name>A0ABD2MPX3_9CUCU</name>
<dbReference type="GO" id="GO:0016020">
    <property type="term" value="C:membrane"/>
    <property type="evidence" value="ECO:0007669"/>
    <property type="project" value="UniProtKB-SubCell"/>
</dbReference>
<evidence type="ECO:0000256" key="12">
    <source>
        <dbReference type="RuleBase" id="RU000679"/>
    </source>
</evidence>
<evidence type="ECO:0000256" key="3">
    <source>
        <dbReference type="ARBA" id="ARBA00022448"/>
    </source>
</evidence>
<evidence type="ECO:0000256" key="11">
    <source>
        <dbReference type="ARBA" id="ARBA00023303"/>
    </source>
</evidence>
<evidence type="ECO:0000256" key="2">
    <source>
        <dbReference type="ARBA" id="ARBA00007193"/>
    </source>
</evidence>
<evidence type="ECO:0000256" key="5">
    <source>
        <dbReference type="ARBA" id="ARBA00022692"/>
    </source>
</evidence>
<evidence type="ECO:0000256" key="8">
    <source>
        <dbReference type="ARBA" id="ARBA00023065"/>
    </source>
</evidence>
<dbReference type="Pfam" id="PF00858">
    <property type="entry name" value="ASC"/>
    <property type="match status" value="2"/>
</dbReference>
<accession>A0ABD2MPX3</accession>
<keyword evidence="6 13" id="KW-1133">Transmembrane helix</keyword>
<gene>
    <name evidence="14" type="ORF">HHI36_007489</name>
</gene>
<dbReference type="AlphaFoldDB" id="A0ABD2MPX3"/>
<comment type="subcellular location">
    <subcellularLocation>
        <location evidence="1">Membrane</location>
        <topology evidence="1">Multi-pass membrane protein</topology>
    </subcellularLocation>
</comment>
<evidence type="ECO:0000256" key="7">
    <source>
        <dbReference type="ARBA" id="ARBA00023053"/>
    </source>
</evidence>
<reference evidence="14 15" key="1">
    <citation type="journal article" date="2021" name="BMC Biol.">
        <title>Horizontally acquired antibacterial genes associated with adaptive radiation of ladybird beetles.</title>
        <authorList>
            <person name="Li H.S."/>
            <person name="Tang X.F."/>
            <person name="Huang Y.H."/>
            <person name="Xu Z.Y."/>
            <person name="Chen M.L."/>
            <person name="Du X.Y."/>
            <person name="Qiu B.Y."/>
            <person name="Chen P.T."/>
            <person name="Zhang W."/>
            <person name="Slipinski A."/>
            <person name="Escalona H.E."/>
            <person name="Waterhouse R.M."/>
            <person name="Zwick A."/>
            <person name="Pang H."/>
        </authorList>
    </citation>
    <scope>NUCLEOTIDE SEQUENCE [LARGE SCALE GENOMIC DNA]</scope>
    <source>
        <strain evidence="14">SYSU2018</strain>
    </source>
</reference>
<dbReference type="GO" id="GO:0005272">
    <property type="term" value="F:sodium channel activity"/>
    <property type="evidence" value="ECO:0007669"/>
    <property type="project" value="UniProtKB-KW"/>
</dbReference>
<evidence type="ECO:0000256" key="4">
    <source>
        <dbReference type="ARBA" id="ARBA00022461"/>
    </source>
</evidence>
<proteinExistence type="inferred from homology"/>
<evidence type="ECO:0000313" key="15">
    <source>
        <dbReference type="Proteomes" id="UP001516400"/>
    </source>
</evidence>
<sequence length="409" mass="47079">MMTKAKCKKLKERKASVKEGFFREFLNQGSIHGFNHLGDTKKHIIEKIIWFSLIICAVYGAGNLSLLTLRRYYDNPTVISMERDRFAWNTSFPAATICPELKYDEESLEKYVEDSDAANKTLFRDFIVSLMEANYQNLENVVDYSNGIPSEKYLDLILQLKMKFHPSEISNSAGNLRVNYLTEIISEMGICYSYNSQLAVYSSHEYWKKGQWKLVQENETLNVNPLDGEVFANVMNISSGFDKMQTRTSKLTQTLQTVEGRFALDWDINPSSLLLHRVEGVAPVPFRFPCSSSCEVDCQLSRHRFGGRPTGLLPCERLILLERECICLPNCDEVVYYVNDLDTREWFLGSNLQWGLKDYPKMRLRRDVIFGFTELLVYIGGMAGLFLGCSVLSFIEILYFFTMRLFGSL</sequence>
<protein>
    <submittedName>
        <fullName evidence="14">Uncharacterized protein</fullName>
    </submittedName>
</protein>
<keyword evidence="7" id="KW-0915">Sodium</keyword>
<dbReference type="Gene3D" id="1.10.287.770">
    <property type="entry name" value="YojJ-like"/>
    <property type="match status" value="1"/>
</dbReference>
<organism evidence="14 15">
    <name type="scientific">Cryptolaemus montrouzieri</name>
    <dbReference type="NCBI Taxonomy" id="559131"/>
    <lineage>
        <taxon>Eukaryota</taxon>
        <taxon>Metazoa</taxon>
        <taxon>Ecdysozoa</taxon>
        <taxon>Arthropoda</taxon>
        <taxon>Hexapoda</taxon>
        <taxon>Insecta</taxon>
        <taxon>Pterygota</taxon>
        <taxon>Neoptera</taxon>
        <taxon>Endopterygota</taxon>
        <taxon>Coleoptera</taxon>
        <taxon>Polyphaga</taxon>
        <taxon>Cucujiformia</taxon>
        <taxon>Coccinelloidea</taxon>
        <taxon>Coccinellidae</taxon>
        <taxon>Scymninae</taxon>
        <taxon>Scymnini</taxon>
        <taxon>Cryptolaemus</taxon>
    </lineage>
</organism>
<dbReference type="PANTHER" id="PTHR11690:SF240">
    <property type="entry name" value="PICKPOCKET 25-RELATED"/>
    <property type="match status" value="1"/>
</dbReference>
<keyword evidence="5 12" id="KW-0812">Transmembrane</keyword>
<evidence type="ECO:0000256" key="10">
    <source>
        <dbReference type="ARBA" id="ARBA00023201"/>
    </source>
</evidence>
<dbReference type="PANTHER" id="PTHR11690">
    <property type="entry name" value="AMILORIDE-SENSITIVE SODIUM CHANNEL-RELATED"/>
    <property type="match status" value="1"/>
</dbReference>
<comment type="similarity">
    <text evidence="2 12">Belongs to the amiloride-sensitive sodium channel (TC 1.A.6) family.</text>
</comment>
<keyword evidence="9 13" id="KW-0472">Membrane</keyword>
<feature type="transmembrane region" description="Helical" evidence="13">
    <location>
        <begin position="375"/>
        <end position="401"/>
    </location>
</feature>
<dbReference type="EMBL" id="JABFTP020000021">
    <property type="protein sequence ID" value="KAL3268373.1"/>
    <property type="molecule type" value="Genomic_DNA"/>
</dbReference>